<comment type="caution">
    <text evidence="7">The sequence shown here is derived from an EMBL/GenBank/DDBJ whole genome shotgun (WGS) entry which is preliminary data.</text>
</comment>
<evidence type="ECO:0000256" key="3">
    <source>
        <dbReference type="ARBA" id="ARBA00022679"/>
    </source>
</evidence>
<dbReference type="GO" id="GO:0016740">
    <property type="term" value="F:transferase activity"/>
    <property type="evidence" value="ECO:0007669"/>
    <property type="project" value="UniProtKB-KW"/>
</dbReference>
<evidence type="ECO:0000256" key="1">
    <source>
        <dbReference type="ARBA" id="ARBA00001964"/>
    </source>
</evidence>
<dbReference type="Gene3D" id="3.40.50.970">
    <property type="match status" value="1"/>
</dbReference>
<dbReference type="PANTHER" id="PTHR47514:SF1">
    <property type="entry name" value="TRANSKETOLASE N-TERMINAL SECTION-RELATED"/>
    <property type="match status" value="1"/>
</dbReference>
<keyword evidence="5" id="KW-0786">Thiamine pyrophosphate</keyword>
<keyword evidence="4" id="KW-0479">Metal-binding</keyword>
<keyword evidence="3" id="KW-0808">Transferase</keyword>
<gene>
    <name evidence="7" type="ORF">IAC68_02910</name>
</gene>
<feature type="domain" description="Transketolase N-terminal" evidence="6">
    <location>
        <begin position="9"/>
        <end position="270"/>
    </location>
</feature>
<comment type="similarity">
    <text evidence="2">Belongs to the transketolase family.</text>
</comment>
<dbReference type="InterPro" id="IPR005474">
    <property type="entry name" value="Transketolase_N"/>
</dbReference>
<evidence type="ECO:0000259" key="6">
    <source>
        <dbReference type="Pfam" id="PF00456"/>
    </source>
</evidence>
<dbReference type="PANTHER" id="PTHR47514">
    <property type="entry name" value="TRANSKETOLASE N-TERMINAL SECTION-RELATED"/>
    <property type="match status" value="1"/>
</dbReference>
<dbReference type="Proteomes" id="UP000823635">
    <property type="component" value="Unassembled WGS sequence"/>
</dbReference>
<dbReference type="Pfam" id="PF00456">
    <property type="entry name" value="Transketolase_N"/>
    <property type="match status" value="1"/>
</dbReference>
<evidence type="ECO:0000313" key="7">
    <source>
        <dbReference type="EMBL" id="MBO8428868.1"/>
    </source>
</evidence>
<dbReference type="GO" id="GO:0046872">
    <property type="term" value="F:metal ion binding"/>
    <property type="evidence" value="ECO:0007669"/>
    <property type="project" value="UniProtKB-KW"/>
</dbReference>
<evidence type="ECO:0000256" key="2">
    <source>
        <dbReference type="ARBA" id="ARBA00007131"/>
    </source>
</evidence>
<reference evidence="7" key="2">
    <citation type="journal article" date="2021" name="PeerJ">
        <title>Extensive microbial diversity within the chicken gut microbiome revealed by metagenomics and culture.</title>
        <authorList>
            <person name="Gilroy R."/>
            <person name="Ravi A."/>
            <person name="Getino M."/>
            <person name="Pursley I."/>
            <person name="Horton D.L."/>
            <person name="Alikhan N.F."/>
            <person name="Baker D."/>
            <person name="Gharbi K."/>
            <person name="Hall N."/>
            <person name="Watson M."/>
            <person name="Adriaenssens E.M."/>
            <person name="Foster-Nyarko E."/>
            <person name="Jarju S."/>
            <person name="Secka A."/>
            <person name="Antonio M."/>
            <person name="Oren A."/>
            <person name="Chaudhuri R.R."/>
            <person name="La Ragione R."/>
            <person name="Hildebrand F."/>
            <person name="Pallen M.J."/>
        </authorList>
    </citation>
    <scope>NUCLEOTIDE SEQUENCE</scope>
    <source>
        <strain evidence="7">15467</strain>
    </source>
</reference>
<name>A0A9D9DJY5_9BACT</name>
<evidence type="ECO:0000256" key="5">
    <source>
        <dbReference type="ARBA" id="ARBA00023052"/>
    </source>
</evidence>
<reference evidence="7" key="1">
    <citation type="submission" date="2020-10" db="EMBL/GenBank/DDBJ databases">
        <authorList>
            <person name="Gilroy R."/>
        </authorList>
    </citation>
    <scope>NUCLEOTIDE SEQUENCE</scope>
    <source>
        <strain evidence="7">15467</strain>
    </source>
</reference>
<dbReference type="SUPFAM" id="SSF52518">
    <property type="entry name" value="Thiamin diphosphate-binding fold (THDP-binding)"/>
    <property type="match status" value="1"/>
</dbReference>
<organism evidence="7 8">
    <name type="scientific">Candidatus Egerieousia excrementavium</name>
    <dbReference type="NCBI Taxonomy" id="2840778"/>
    <lineage>
        <taxon>Bacteria</taxon>
        <taxon>Pseudomonadati</taxon>
        <taxon>Bacteroidota</taxon>
        <taxon>Bacteroidia</taxon>
        <taxon>Bacteroidales</taxon>
        <taxon>Candidatus Egerieousia</taxon>
    </lineage>
</organism>
<comment type="cofactor">
    <cofactor evidence="1">
        <name>thiamine diphosphate</name>
        <dbReference type="ChEBI" id="CHEBI:58937"/>
    </cofactor>
</comment>
<evidence type="ECO:0000313" key="8">
    <source>
        <dbReference type="Proteomes" id="UP000823635"/>
    </source>
</evidence>
<dbReference type="InterPro" id="IPR049557">
    <property type="entry name" value="Transketolase_CS"/>
</dbReference>
<protein>
    <submittedName>
        <fullName evidence="7">Transketolase</fullName>
    </submittedName>
</protein>
<dbReference type="CDD" id="cd02012">
    <property type="entry name" value="TPP_TK"/>
    <property type="match status" value="1"/>
</dbReference>
<sequence length="282" mass="30712">MRQIQDLKNIASQVRRDIIKMVTLAQSGHPGGSLSSTDFVTALFFNDLNCAAKNWRKDGKGNDMFFLSAGHMTPMYYSILARAGYFPVKELASFRKLGSRLQGHPSTEVNLPGVHCASGSLGQGLSVAIGAALAKKANGEDNFVYVLVGDGESEEGQIWEAAMFAAHNKVGNLIAITDWNRQQIDGNVDDVAGLGDLKTKWKAFGWEVIVADGHDFTSILDAYSKARKFARENSSPVMILMETCMGKGVDFMEGTCEWHGKAPKPDQAEKALAQLEETLGDF</sequence>
<dbReference type="InterPro" id="IPR029061">
    <property type="entry name" value="THDP-binding"/>
</dbReference>
<accession>A0A9D9DJY5</accession>
<dbReference type="AlphaFoldDB" id="A0A9D9DJY5"/>
<dbReference type="PROSITE" id="PS00801">
    <property type="entry name" value="TRANSKETOLASE_1"/>
    <property type="match status" value="1"/>
</dbReference>
<dbReference type="EMBL" id="JADINB010000066">
    <property type="protein sequence ID" value="MBO8428868.1"/>
    <property type="molecule type" value="Genomic_DNA"/>
</dbReference>
<proteinExistence type="inferred from homology"/>
<evidence type="ECO:0000256" key="4">
    <source>
        <dbReference type="ARBA" id="ARBA00022723"/>
    </source>
</evidence>